<feature type="domain" description="Deoxynucleoside kinase" evidence="15">
    <location>
        <begin position="86"/>
        <end position="318"/>
    </location>
</feature>
<evidence type="ECO:0000256" key="13">
    <source>
        <dbReference type="ARBA" id="ARBA00032628"/>
    </source>
</evidence>
<accession>A0AAD8EMD8</accession>
<dbReference type="PANTHER" id="PTHR10513">
    <property type="entry name" value="DEOXYNUCLEOSIDE KINASE"/>
    <property type="match status" value="1"/>
</dbReference>
<dbReference type="FunFam" id="3.40.50.300:FF:001768">
    <property type="entry name" value="NADH dehydrogenase [ubiquinone] 1 alpha subcomplex subunit 10, mitochondrial"/>
    <property type="match status" value="1"/>
</dbReference>
<dbReference type="InterPro" id="IPR027417">
    <property type="entry name" value="P-loop_NTPase"/>
</dbReference>
<dbReference type="Proteomes" id="UP001233999">
    <property type="component" value="Unassembled WGS sequence"/>
</dbReference>
<evidence type="ECO:0000256" key="10">
    <source>
        <dbReference type="ARBA" id="ARBA00022946"/>
    </source>
</evidence>
<keyword evidence="9" id="KW-0274">FAD</keyword>
<keyword evidence="8" id="KW-0679">Respiratory chain</keyword>
<dbReference type="AlphaFoldDB" id="A0AAD8EMD8"/>
<dbReference type="EMBL" id="JASPKZ010002710">
    <property type="protein sequence ID" value="KAJ9594867.1"/>
    <property type="molecule type" value="Genomic_DNA"/>
</dbReference>
<name>A0AAD8EMD8_DIPPU</name>
<proteinExistence type="inferred from homology"/>
<evidence type="ECO:0000256" key="6">
    <source>
        <dbReference type="ARBA" id="ARBA00022448"/>
    </source>
</evidence>
<keyword evidence="7" id="KW-0285">Flavoprotein</keyword>
<evidence type="ECO:0000256" key="12">
    <source>
        <dbReference type="ARBA" id="ARBA00023128"/>
    </source>
</evidence>
<evidence type="ECO:0000256" key="4">
    <source>
        <dbReference type="ARBA" id="ARBA00008606"/>
    </source>
</evidence>
<evidence type="ECO:0000256" key="14">
    <source>
        <dbReference type="ARBA" id="ARBA00032828"/>
    </source>
</evidence>
<sequence length="390" mass="45729">MAWIGIRVGIGKILAGPPTGNGRSLLKVNVERIFPIHSAGISGSGMRDKTKTRPKPYPYMTKPYNLLRAWFLDSTTYRFDENTKIIVVEGPVAAGKTVFAKNLAQELDMLHMPEVTMDNLYINNYGFDMRKLDPQLPKNTRSYDEKDFCKDPNHRSAARFQVLKYKLRFEQYVDALAHLMNTGQGVVLERCAYSDYVFAETMFKSGYISKGARDVYYDIRNNTLGELMRPHLVIYLDVPVPIVQQRVKQRNLPYEVNSKVYSTEYLNTMEYFYKQRYLNEISTHAELLVYDWSEHGDVEVVVEDIERIDFDSYDKNDSKMHDWRLPGEWDWNTARMDYTEKDGLMMNFLVPRFDVPELVYDAHESYEFRKVWYNAPGMNFGAYLHHYLKM</sequence>
<comment type="subcellular location">
    <subcellularLocation>
        <location evidence="3">Mitochondrion matrix</location>
    </subcellularLocation>
</comment>
<protein>
    <recommendedName>
        <fullName evidence="5">NADH dehydrogenase [ubiquinone] 1 alpha subcomplex subunit 10, mitochondrial</fullName>
    </recommendedName>
    <alternativeName>
        <fullName evidence="14">Complex I-42kD</fullName>
    </alternativeName>
    <alternativeName>
        <fullName evidence="13">NADH-ubiquinone oxidoreductase 42 kDa subunit</fullName>
    </alternativeName>
</protein>
<evidence type="ECO:0000313" key="16">
    <source>
        <dbReference type="EMBL" id="KAJ9594867.1"/>
    </source>
</evidence>
<keyword evidence="11" id="KW-0249">Electron transport</keyword>
<dbReference type="Gene3D" id="3.40.50.300">
    <property type="entry name" value="P-loop containing nucleotide triphosphate hydrolases"/>
    <property type="match status" value="1"/>
</dbReference>
<evidence type="ECO:0000256" key="9">
    <source>
        <dbReference type="ARBA" id="ARBA00022827"/>
    </source>
</evidence>
<dbReference type="GO" id="GO:0005759">
    <property type="term" value="C:mitochondrial matrix"/>
    <property type="evidence" value="ECO:0007669"/>
    <property type="project" value="UniProtKB-SubCell"/>
</dbReference>
<reference evidence="16" key="2">
    <citation type="submission" date="2023-05" db="EMBL/GenBank/DDBJ databases">
        <authorList>
            <person name="Fouks B."/>
        </authorList>
    </citation>
    <scope>NUCLEOTIDE SEQUENCE</scope>
    <source>
        <strain evidence="16">Stay&amp;Tobe</strain>
        <tissue evidence="16">Testes</tissue>
    </source>
</reference>
<evidence type="ECO:0000256" key="7">
    <source>
        <dbReference type="ARBA" id="ARBA00022630"/>
    </source>
</evidence>
<comment type="function">
    <text evidence="2">Accessory subunit of the mitochondrial membrane respiratory chain NADH dehydrogenase (Complex I), that is believed not to be involved in catalysis. Complex I functions in the transfer of electrons from NADH to the respiratory chain. The immediate electron acceptor for the enzyme is believed to be ubiquinone.</text>
</comment>
<evidence type="ECO:0000259" key="15">
    <source>
        <dbReference type="Pfam" id="PF01712"/>
    </source>
</evidence>
<dbReference type="PIRSF" id="PIRSF000543">
    <property type="entry name" value="NADH_UQ_42KD"/>
    <property type="match status" value="1"/>
</dbReference>
<dbReference type="Pfam" id="PF01712">
    <property type="entry name" value="dNK"/>
    <property type="match status" value="1"/>
</dbReference>
<comment type="caution">
    <text evidence="16">The sequence shown here is derived from an EMBL/GenBank/DDBJ whole genome shotgun (WGS) entry which is preliminary data.</text>
</comment>
<evidence type="ECO:0000256" key="3">
    <source>
        <dbReference type="ARBA" id="ARBA00004305"/>
    </source>
</evidence>
<feature type="non-terminal residue" evidence="16">
    <location>
        <position position="1"/>
    </location>
</feature>
<comment type="cofactor">
    <cofactor evidence="1">
        <name>FAD</name>
        <dbReference type="ChEBI" id="CHEBI:57692"/>
    </cofactor>
</comment>
<keyword evidence="17" id="KW-1185">Reference proteome</keyword>
<evidence type="ECO:0000256" key="2">
    <source>
        <dbReference type="ARBA" id="ARBA00003195"/>
    </source>
</evidence>
<reference evidence="16" key="1">
    <citation type="journal article" date="2023" name="IScience">
        <title>Live-bearing cockroach genome reveals convergent evolutionary mechanisms linked to viviparity in insects and beyond.</title>
        <authorList>
            <person name="Fouks B."/>
            <person name="Harrison M.C."/>
            <person name="Mikhailova A.A."/>
            <person name="Marchal E."/>
            <person name="English S."/>
            <person name="Carruthers M."/>
            <person name="Jennings E.C."/>
            <person name="Chiamaka E.L."/>
            <person name="Frigard R.A."/>
            <person name="Pippel M."/>
            <person name="Attardo G.M."/>
            <person name="Benoit J.B."/>
            <person name="Bornberg-Bauer E."/>
            <person name="Tobe S.S."/>
        </authorList>
    </citation>
    <scope>NUCLEOTIDE SEQUENCE</scope>
    <source>
        <strain evidence="16">Stay&amp;Tobe</strain>
    </source>
</reference>
<evidence type="ECO:0000313" key="17">
    <source>
        <dbReference type="Proteomes" id="UP001233999"/>
    </source>
</evidence>
<dbReference type="GO" id="GO:0006120">
    <property type="term" value="P:mitochondrial electron transport, NADH to ubiquinone"/>
    <property type="evidence" value="ECO:0007669"/>
    <property type="project" value="InterPro"/>
</dbReference>
<keyword evidence="12" id="KW-0496">Mitochondrion</keyword>
<dbReference type="InterPro" id="IPR050566">
    <property type="entry name" value="Deoxyribonucleoside_kinase"/>
</dbReference>
<dbReference type="InterPro" id="IPR031314">
    <property type="entry name" value="DNK_dom"/>
</dbReference>
<dbReference type="SUPFAM" id="SSF52540">
    <property type="entry name" value="P-loop containing nucleoside triphosphate hydrolases"/>
    <property type="match status" value="1"/>
</dbReference>
<dbReference type="InterPro" id="IPR015828">
    <property type="entry name" value="NDUFA10"/>
</dbReference>
<keyword evidence="10" id="KW-0809">Transit peptide</keyword>
<comment type="similarity">
    <text evidence="4">Belongs to the complex I NDUFA10 subunit family.</text>
</comment>
<evidence type="ECO:0000256" key="5">
    <source>
        <dbReference type="ARBA" id="ARBA00017279"/>
    </source>
</evidence>
<gene>
    <name evidence="16" type="ORF">L9F63_013828</name>
</gene>
<dbReference type="PANTHER" id="PTHR10513:SF15">
    <property type="entry name" value="NADH DEHYDROGENASE [UBIQUINONE] 1 ALPHA SUBCOMPLEX SUBUNIT 10, MITOCHONDRIAL"/>
    <property type="match status" value="1"/>
</dbReference>
<evidence type="ECO:0000256" key="8">
    <source>
        <dbReference type="ARBA" id="ARBA00022660"/>
    </source>
</evidence>
<evidence type="ECO:0000256" key="11">
    <source>
        <dbReference type="ARBA" id="ARBA00022982"/>
    </source>
</evidence>
<evidence type="ECO:0000256" key="1">
    <source>
        <dbReference type="ARBA" id="ARBA00001974"/>
    </source>
</evidence>
<keyword evidence="6" id="KW-0813">Transport</keyword>
<organism evidence="16 17">
    <name type="scientific">Diploptera punctata</name>
    <name type="common">Pacific beetle cockroach</name>
    <dbReference type="NCBI Taxonomy" id="6984"/>
    <lineage>
        <taxon>Eukaryota</taxon>
        <taxon>Metazoa</taxon>
        <taxon>Ecdysozoa</taxon>
        <taxon>Arthropoda</taxon>
        <taxon>Hexapoda</taxon>
        <taxon>Insecta</taxon>
        <taxon>Pterygota</taxon>
        <taxon>Neoptera</taxon>
        <taxon>Polyneoptera</taxon>
        <taxon>Dictyoptera</taxon>
        <taxon>Blattodea</taxon>
        <taxon>Blaberoidea</taxon>
        <taxon>Blaberidae</taxon>
        <taxon>Diplopterinae</taxon>
        <taxon>Diploptera</taxon>
    </lineage>
</organism>